<proteinExistence type="predicted"/>
<keyword evidence="2" id="KW-1185">Reference proteome</keyword>
<evidence type="ECO:0000313" key="2">
    <source>
        <dbReference type="Proteomes" id="UP000092460"/>
    </source>
</evidence>
<evidence type="ECO:0000313" key="1">
    <source>
        <dbReference type="EnsemblMetazoa" id="GPPI003375-PA"/>
    </source>
</evidence>
<dbReference type="AlphaFoldDB" id="A0A1B0ANX3"/>
<accession>A0A1B0ANX3</accession>
<sequence>MSAPVPIKTEEVILENVEYNSAEELDEELHYFVAIETAVPANVVTIAINLTTGKSYSPSYAVVTFSLEFFSNASDHSLFLILYGIQQISITQIRQRNPPLAETFKIPKFKQKLKLDISGLCLSS</sequence>
<protein>
    <submittedName>
        <fullName evidence="1">Uncharacterized protein</fullName>
    </submittedName>
</protein>
<dbReference type="VEuPathDB" id="VectorBase:GPPI003375"/>
<dbReference type="EnsemblMetazoa" id="GPPI003375-RA">
    <property type="protein sequence ID" value="GPPI003375-PA"/>
    <property type="gene ID" value="GPPI003375"/>
</dbReference>
<dbReference type="STRING" id="67801.A0A1B0ANX3"/>
<dbReference type="EMBL" id="JXJN01001076">
    <property type="status" value="NOT_ANNOTATED_CDS"/>
    <property type="molecule type" value="Genomic_DNA"/>
</dbReference>
<organism evidence="1 2">
    <name type="scientific">Glossina palpalis gambiensis</name>
    <dbReference type="NCBI Taxonomy" id="67801"/>
    <lineage>
        <taxon>Eukaryota</taxon>
        <taxon>Metazoa</taxon>
        <taxon>Ecdysozoa</taxon>
        <taxon>Arthropoda</taxon>
        <taxon>Hexapoda</taxon>
        <taxon>Insecta</taxon>
        <taxon>Pterygota</taxon>
        <taxon>Neoptera</taxon>
        <taxon>Endopterygota</taxon>
        <taxon>Diptera</taxon>
        <taxon>Brachycera</taxon>
        <taxon>Muscomorpha</taxon>
        <taxon>Hippoboscoidea</taxon>
        <taxon>Glossinidae</taxon>
        <taxon>Glossina</taxon>
    </lineage>
</organism>
<dbReference type="Proteomes" id="UP000092460">
    <property type="component" value="Unassembled WGS sequence"/>
</dbReference>
<reference evidence="1" key="2">
    <citation type="submission" date="2020-05" db="UniProtKB">
        <authorList>
            <consortium name="EnsemblMetazoa"/>
        </authorList>
    </citation>
    <scope>IDENTIFICATION</scope>
    <source>
        <strain evidence="1">IAEA</strain>
    </source>
</reference>
<reference evidence="2" key="1">
    <citation type="submission" date="2015-01" db="EMBL/GenBank/DDBJ databases">
        <authorList>
            <person name="Aksoy S."/>
            <person name="Warren W."/>
            <person name="Wilson R.K."/>
        </authorList>
    </citation>
    <scope>NUCLEOTIDE SEQUENCE [LARGE SCALE GENOMIC DNA]</scope>
    <source>
        <strain evidence="2">IAEA</strain>
    </source>
</reference>
<name>A0A1B0ANX3_9MUSC</name>